<dbReference type="PaxDb" id="2903-EOD19176"/>
<dbReference type="HOGENOM" id="CLU_1879312_0_0_1"/>
<sequence>MLSILSQSVALNAPLRPTPVQRAVSPQMADISAFGDIWGIEAKEAVFNAWDPEKPRDYSNFNPFERNLDGAMSDMNGCFPGESRGYKPPNRPDASWAIMQEEAKKMEVIKKDPKYGLSGKPGCYSLKWQENLGAPP</sequence>
<protein>
    <submittedName>
        <fullName evidence="1">Uncharacterized protein</fullName>
    </submittedName>
</protein>
<organism evidence="1 2">
    <name type="scientific">Emiliania huxleyi (strain CCMP1516)</name>
    <dbReference type="NCBI Taxonomy" id="280463"/>
    <lineage>
        <taxon>Eukaryota</taxon>
        <taxon>Haptista</taxon>
        <taxon>Haptophyta</taxon>
        <taxon>Prymnesiophyceae</taxon>
        <taxon>Isochrysidales</taxon>
        <taxon>Noelaerhabdaceae</taxon>
        <taxon>Emiliania</taxon>
    </lineage>
</organism>
<dbReference type="GeneID" id="17264720"/>
<dbReference type="KEGG" id="ehx:EMIHUDRAFT_444990"/>
<accession>A0A0D3J6P1</accession>
<reference evidence="2" key="1">
    <citation type="journal article" date="2013" name="Nature">
        <title>Pan genome of the phytoplankton Emiliania underpins its global distribution.</title>
        <authorList>
            <person name="Read B.A."/>
            <person name="Kegel J."/>
            <person name="Klute M.J."/>
            <person name="Kuo A."/>
            <person name="Lefebvre S.C."/>
            <person name="Maumus F."/>
            <person name="Mayer C."/>
            <person name="Miller J."/>
            <person name="Monier A."/>
            <person name="Salamov A."/>
            <person name="Young J."/>
            <person name="Aguilar M."/>
            <person name="Claverie J.M."/>
            <person name="Frickenhaus S."/>
            <person name="Gonzalez K."/>
            <person name="Herman E.K."/>
            <person name="Lin Y.C."/>
            <person name="Napier J."/>
            <person name="Ogata H."/>
            <person name="Sarno A.F."/>
            <person name="Shmutz J."/>
            <person name="Schroeder D."/>
            <person name="de Vargas C."/>
            <person name="Verret F."/>
            <person name="von Dassow P."/>
            <person name="Valentin K."/>
            <person name="Van de Peer Y."/>
            <person name="Wheeler G."/>
            <person name="Dacks J.B."/>
            <person name="Delwiche C.F."/>
            <person name="Dyhrman S.T."/>
            <person name="Glockner G."/>
            <person name="John U."/>
            <person name="Richards T."/>
            <person name="Worden A.Z."/>
            <person name="Zhang X."/>
            <person name="Grigoriev I.V."/>
            <person name="Allen A.E."/>
            <person name="Bidle K."/>
            <person name="Borodovsky M."/>
            <person name="Bowler C."/>
            <person name="Brownlee C."/>
            <person name="Cock J.M."/>
            <person name="Elias M."/>
            <person name="Gladyshev V.N."/>
            <person name="Groth M."/>
            <person name="Guda C."/>
            <person name="Hadaegh A."/>
            <person name="Iglesias-Rodriguez M.D."/>
            <person name="Jenkins J."/>
            <person name="Jones B.M."/>
            <person name="Lawson T."/>
            <person name="Leese F."/>
            <person name="Lindquist E."/>
            <person name="Lobanov A."/>
            <person name="Lomsadze A."/>
            <person name="Malik S.B."/>
            <person name="Marsh M.E."/>
            <person name="Mackinder L."/>
            <person name="Mock T."/>
            <person name="Mueller-Roeber B."/>
            <person name="Pagarete A."/>
            <person name="Parker M."/>
            <person name="Probert I."/>
            <person name="Quesneville H."/>
            <person name="Raines C."/>
            <person name="Rensing S.A."/>
            <person name="Riano-Pachon D.M."/>
            <person name="Richier S."/>
            <person name="Rokitta S."/>
            <person name="Shiraiwa Y."/>
            <person name="Soanes D.M."/>
            <person name="van der Giezen M."/>
            <person name="Wahlund T.M."/>
            <person name="Williams B."/>
            <person name="Wilson W."/>
            <person name="Wolfe G."/>
            <person name="Wurch L.L."/>
        </authorList>
    </citation>
    <scope>NUCLEOTIDE SEQUENCE</scope>
</reference>
<dbReference type="Proteomes" id="UP000013827">
    <property type="component" value="Unassembled WGS sequence"/>
</dbReference>
<dbReference type="AlphaFoldDB" id="A0A0D3J6P1"/>
<reference evidence="1" key="2">
    <citation type="submission" date="2024-10" db="UniProtKB">
        <authorList>
            <consortium name="EnsemblProtists"/>
        </authorList>
    </citation>
    <scope>IDENTIFICATION</scope>
</reference>
<evidence type="ECO:0000313" key="1">
    <source>
        <dbReference type="EnsemblProtists" id="EOD19176"/>
    </source>
</evidence>
<proteinExistence type="predicted"/>
<dbReference type="EnsemblProtists" id="EOD19176">
    <property type="protein sequence ID" value="EOD19176"/>
    <property type="gene ID" value="EMIHUDRAFT_444990"/>
</dbReference>
<keyword evidence="2" id="KW-1185">Reference proteome</keyword>
<evidence type="ECO:0000313" key="2">
    <source>
        <dbReference type="Proteomes" id="UP000013827"/>
    </source>
</evidence>
<name>A0A0D3J6P1_EMIH1</name>
<dbReference type="RefSeq" id="XP_005771605.1">
    <property type="nucleotide sequence ID" value="XM_005771548.1"/>
</dbReference>
<dbReference type="eggNOG" id="ENOG502SBFZ">
    <property type="taxonomic scope" value="Eukaryota"/>
</dbReference>